<comment type="subcellular location">
    <subcellularLocation>
        <location evidence="1">Endoplasmic reticulum</location>
    </subcellularLocation>
</comment>
<evidence type="ECO:0000256" key="3">
    <source>
        <dbReference type="ARBA" id="ARBA00022679"/>
    </source>
</evidence>
<organism evidence="11 12">
    <name type="scientific">Rhodotorula paludigena</name>
    <dbReference type="NCBI Taxonomy" id="86838"/>
    <lineage>
        <taxon>Eukaryota</taxon>
        <taxon>Fungi</taxon>
        <taxon>Dikarya</taxon>
        <taxon>Basidiomycota</taxon>
        <taxon>Pucciniomycotina</taxon>
        <taxon>Microbotryomycetes</taxon>
        <taxon>Sporidiobolales</taxon>
        <taxon>Sporidiobolaceae</taxon>
        <taxon>Rhodotorula</taxon>
    </lineage>
</organism>
<keyword evidence="5" id="KW-0294">Fucose metabolism</keyword>
<evidence type="ECO:0000256" key="1">
    <source>
        <dbReference type="ARBA" id="ARBA00004240"/>
    </source>
</evidence>
<dbReference type="GO" id="GO:0006004">
    <property type="term" value="P:fucose metabolic process"/>
    <property type="evidence" value="ECO:0007669"/>
    <property type="project" value="UniProtKB-KW"/>
</dbReference>
<dbReference type="CDD" id="cd11296">
    <property type="entry name" value="O-FucT_like"/>
    <property type="match status" value="1"/>
</dbReference>
<feature type="region of interest" description="Disordered" evidence="9">
    <location>
        <begin position="344"/>
        <end position="372"/>
    </location>
</feature>
<dbReference type="Pfam" id="PF10250">
    <property type="entry name" value="O-FucT"/>
    <property type="match status" value="1"/>
</dbReference>
<dbReference type="AlphaFoldDB" id="A0AAV5GY58"/>
<evidence type="ECO:0000313" key="12">
    <source>
        <dbReference type="Proteomes" id="UP001342314"/>
    </source>
</evidence>
<feature type="transmembrane region" description="Helical" evidence="10">
    <location>
        <begin position="39"/>
        <end position="61"/>
    </location>
</feature>
<dbReference type="PANTHER" id="PTHR13398:SF0">
    <property type="entry name" value="GDP-FUCOSE PROTEIN O-FUCOSYLTRANSFERASE 2"/>
    <property type="match status" value="1"/>
</dbReference>
<feature type="transmembrane region" description="Helical" evidence="10">
    <location>
        <begin position="184"/>
        <end position="203"/>
    </location>
</feature>
<protein>
    <recommendedName>
        <fullName evidence="8">GDP-fucose protein O-fucosyltransferase 2</fullName>
    </recommendedName>
</protein>
<evidence type="ECO:0000256" key="9">
    <source>
        <dbReference type="SAM" id="MobiDB-lite"/>
    </source>
</evidence>
<feature type="transmembrane region" description="Helical" evidence="10">
    <location>
        <begin position="499"/>
        <end position="516"/>
    </location>
</feature>
<evidence type="ECO:0000256" key="8">
    <source>
        <dbReference type="ARBA" id="ARBA00026232"/>
    </source>
</evidence>
<accession>A0AAV5GY58</accession>
<feature type="transmembrane region" description="Helical" evidence="10">
    <location>
        <begin position="768"/>
        <end position="786"/>
    </location>
</feature>
<keyword evidence="10" id="KW-0812">Transmembrane</keyword>
<keyword evidence="10" id="KW-1133">Transmembrane helix</keyword>
<dbReference type="Gene3D" id="3.40.50.11350">
    <property type="match status" value="1"/>
</dbReference>
<evidence type="ECO:0000256" key="10">
    <source>
        <dbReference type="SAM" id="Phobius"/>
    </source>
</evidence>
<feature type="region of interest" description="Disordered" evidence="9">
    <location>
        <begin position="617"/>
        <end position="670"/>
    </location>
</feature>
<comment type="similarity">
    <text evidence="7">Belongs to the glycosyltransferase 68 family.</text>
</comment>
<dbReference type="GO" id="GO:0005783">
    <property type="term" value="C:endoplasmic reticulum"/>
    <property type="evidence" value="ECO:0007669"/>
    <property type="project" value="UniProtKB-SubCell"/>
</dbReference>
<proteinExistence type="inferred from homology"/>
<dbReference type="Proteomes" id="UP001342314">
    <property type="component" value="Unassembled WGS sequence"/>
</dbReference>
<keyword evidence="10" id="KW-0472">Membrane</keyword>
<dbReference type="PANTHER" id="PTHR13398">
    <property type="entry name" value="GDP-FUCOSE PROTEIN O-FUCOSYLTRANSFERASE 2"/>
    <property type="match status" value="1"/>
</dbReference>
<evidence type="ECO:0000313" key="11">
    <source>
        <dbReference type="EMBL" id="GJN94287.1"/>
    </source>
</evidence>
<keyword evidence="3" id="KW-0808">Transferase</keyword>
<sequence length="1186" mass="130209">MAALPTVPRGAIPWEVYLAALEAQLYPAVPDPHTFSIRAYALMAVCSFGVLISIAYGLALLQQHRTQGRKLWVARKIDGYLQLNLSFFVPFGGAIGCIFMLVYTILQHNLFTLASHPSPSLYPTNAFRTYAWIPLILHGYTVAAAASQACVVVCHRTSALQQFSVRPSSVLRPLSRVSRLPRPMVVNTIFWSGLVVLTLMLVIPDVLFTVSWTVLYSRIEKLEAFLLTQRAAWVDEASTPVSLSQLLELQQLFDALSRETIKNYRFLVITLATLLLHLLLRRQIQSRTARQSLALTSPYFLAQLESLGSPLQGADDVPISPTQTIALSSASAVPEFVLSLGNSGAHTPDSLSPPASPAQEKAKDEARPTGPRRYSSFSALGSLAKDAATIPLASWRRGSDNSVRGVRGVGLGVGNAEARKEAGEGLQEWELVGTMQDGNEDALGELRRANRDLAVCTGVVLLMGTCVVIENIWNCIAIIPVPYPDLNFTEIECAFFLPPWIYSTIYSVAPTILLEVRKAGQHDILWKAVAGASAAQDGVKATQVPKSRSPADEYVLEHEWFVENTAEPGVYSIVSIPAQSLDRDEDAVVGSPTVGTFSRGTPAIPQTPLVSQFDREQLDAPLPPPPVEGRHEKGASLSATGTKLPQKPLPRRTSNAANHGHQPTVDWSRSDRSGSTFLPLGLFSSFAGRGSGDVRGKYEAVGPMRAAKGGDDKYVELDMDDYAEGLKLTAGDDDDVSKSRRSSGGVGAFFDQFYPPAVRRNRRTYERIAFAALAVTFLVVLLSRGGSNNGRPGFVEKAKIRGLGPKNPLRSNIPLHSFRANLKEGTGYVTSFPYGGLTNQLLELFKLVHVAQRLDRAAILPELKATHSEGGDVPLSDFFDLKSFAYYANVSMVQWRDVKIPDITGTQAESLSCWGWRDERPLERYNIKTSFWPFPGQLQVPSSIETSITFPGIEVLASQDNTPWLRETADRFYGGVDNAPAFPDQQLMCFENLFYVPTVKFVEGQLDTSYTIEELRPDGPVWNRVGAHLRFNDHVNHIVDEFLSALLGSRRRAYIGVHLRQGDFVTMGRASKASQEVADMYAAGVKQVQDALKKRRGGPKADLPVVFATDSDDPAFINKLARMGWIYLDHIEFATSSRYGRWYPGIMDSAVLSRAAGFVGTRMSTFSYLAARRVELWQGGYSTIVG</sequence>
<feature type="transmembrane region" description="Helical" evidence="10">
    <location>
        <begin position="81"/>
        <end position="106"/>
    </location>
</feature>
<evidence type="ECO:0000256" key="5">
    <source>
        <dbReference type="ARBA" id="ARBA00023253"/>
    </source>
</evidence>
<feature type="transmembrane region" description="Helical" evidence="10">
    <location>
        <begin position="263"/>
        <end position="280"/>
    </location>
</feature>
<feature type="transmembrane region" description="Helical" evidence="10">
    <location>
        <begin position="453"/>
        <end position="479"/>
    </location>
</feature>
<name>A0AAV5GY58_9BASI</name>
<keyword evidence="6" id="KW-0119">Carbohydrate metabolism</keyword>
<evidence type="ECO:0000256" key="7">
    <source>
        <dbReference type="ARBA" id="ARBA00025803"/>
    </source>
</evidence>
<evidence type="ECO:0000256" key="6">
    <source>
        <dbReference type="ARBA" id="ARBA00023277"/>
    </source>
</evidence>
<comment type="pathway">
    <text evidence="2">Protein modification; protein glycosylation.</text>
</comment>
<dbReference type="EMBL" id="BQKY01000017">
    <property type="protein sequence ID" value="GJN94287.1"/>
    <property type="molecule type" value="Genomic_DNA"/>
</dbReference>
<gene>
    <name evidence="11" type="ORF">Rhopal_007361-T1</name>
</gene>
<evidence type="ECO:0000256" key="2">
    <source>
        <dbReference type="ARBA" id="ARBA00004922"/>
    </source>
</evidence>
<evidence type="ECO:0000256" key="4">
    <source>
        <dbReference type="ARBA" id="ARBA00022824"/>
    </source>
</evidence>
<keyword evidence="4" id="KW-0256">Endoplasmic reticulum</keyword>
<reference evidence="11 12" key="1">
    <citation type="submission" date="2021-12" db="EMBL/GenBank/DDBJ databases">
        <title>High titer production of polyol ester of fatty acids by Rhodotorula paludigena BS15 towards product separation-free biomass refinery.</title>
        <authorList>
            <person name="Mano J."/>
            <person name="Ono H."/>
            <person name="Tanaka T."/>
            <person name="Naito K."/>
            <person name="Sushida H."/>
            <person name="Ike M."/>
            <person name="Tokuyasu K."/>
            <person name="Kitaoka M."/>
        </authorList>
    </citation>
    <scope>NUCLEOTIDE SEQUENCE [LARGE SCALE GENOMIC DNA]</scope>
    <source>
        <strain evidence="11 12">BS15</strain>
    </source>
</reference>
<dbReference type="InterPro" id="IPR019378">
    <property type="entry name" value="GDP-Fuc_O-FucTrfase"/>
</dbReference>
<dbReference type="InterPro" id="IPR045130">
    <property type="entry name" value="OFUT2-like"/>
</dbReference>
<feature type="transmembrane region" description="Helical" evidence="10">
    <location>
        <begin position="130"/>
        <end position="154"/>
    </location>
</feature>
<keyword evidence="12" id="KW-1185">Reference proteome</keyword>
<dbReference type="GO" id="GO:0046922">
    <property type="term" value="F:peptide-O-fucosyltransferase activity"/>
    <property type="evidence" value="ECO:0007669"/>
    <property type="project" value="InterPro"/>
</dbReference>
<comment type="caution">
    <text evidence="11">The sequence shown here is derived from an EMBL/GenBank/DDBJ whole genome shotgun (WGS) entry which is preliminary data.</text>
</comment>